<comment type="caution">
    <text evidence="2">The sequence shown here is derived from an EMBL/GenBank/DDBJ whole genome shotgun (WGS) entry which is preliminary data.</text>
</comment>
<evidence type="ECO:0000313" key="2">
    <source>
        <dbReference type="EMBL" id="RCV56225.1"/>
    </source>
</evidence>
<dbReference type="GO" id="GO:0051920">
    <property type="term" value="F:peroxiredoxin activity"/>
    <property type="evidence" value="ECO:0007669"/>
    <property type="project" value="InterPro"/>
</dbReference>
<dbReference type="Gene3D" id="1.20.1290.10">
    <property type="entry name" value="AhpD-like"/>
    <property type="match status" value="1"/>
</dbReference>
<evidence type="ECO:0000313" key="3">
    <source>
        <dbReference type="Proteomes" id="UP000253318"/>
    </source>
</evidence>
<dbReference type="Proteomes" id="UP000253318">
    <property type="component" value="Unassembled WGS sequence"/>
</dbReference>
<sequence>MSTITNETVEVPQRLDIARHSAAAYRAMAKLEQTVHGLGLEPSLLELVKIRASQINGCAFCLDMHTKDAEAQGETHQRMHALNAWRETPFFTARERAALAFAEAVTLIADGGVEDDVYEEAARHFDESELAALTWAVATINTWNRLAITARVTVGDYQPRSRG</sequence>
<dbReference type="OrthoDB" id="331146at2"/>
<dbReference type="Pfam" id="PF02627">
    <property type="entry name" value="CMD"/>
    <property type="match status" value="1"/>
</dbReference>
<organism evidence="2 3">
    <name type="scientific">Marinitenerispora sediminis</name>
    <dbReference type="NCBI Taxonomy" id="1931232"/>
    <lineage>
        <taxon>Bacteria</taxon>
        <taxon>Bacillati</taxon>
        <taxon>Actinomycetota</taxon>
        <taxon>Actinomycetes</taxon>
        <taxon>Streptosporangiales</taxon>
        <taxon>Nocardiopsidaceae</taxon>
        <taxon>Marinitenerispora</taxon>
    </lineage>
</organism>
<dbReference type="PANTHER" id="PTHR34846:SF10">
    <property type="entry name" value="CYTOPLASMIC PROTEIN"/>
    <property type="match status" value="1"/>
</dbReference>
<dbReference type="AlphaFoldDB" id="A0A368T2R8"/>
<dbReference type="InterPro" id="IPR029032">
    <property type="entry name" value="AhpD-like"/>
</dbReference>
<dbReference type="InterPro" id="IPR003779">
    <property type="entry name" value="CMD-like"/>
</dbReference>
<protein>
    <submittedName>
        <fullName evidence="2">Carboxymuconolactone decarboxylase</fullName>
    </submittedName>
</protein>
<reference evidence="2 3" key="1">
    <citation type="submission" date="2018-04" db="EMBL/GenBank/DDBJ databases">
        <title>Novel actinobacteria from marine sediment.</title>
        <authorList>
            <person name="Ng Z.Y."/>
            <person name="Tan G.Y.A."/>
        </authorList>
    </citation>
    <scope>NUCLEOTIDE SEQUENCE [LARGE SCALE GENOMIC DNA]</scope>
    <source>
        <strain evidence="2 3">TPS81</strain>
    </source>
</reference>
<dbReference type="InterPro" id="IPR004675">
    <property type="entry name" value="AhpD_core"/>
</dbReference>
<keyword evidence="3" id="KW-1185">Reference proteome</keyword>
<dbReference type="SUPFAM" id="SSF69118">
    <property type="entry name" value="AhpD-like"/>
    <property type="match status" value="1"/>
</dbReference>
<name>A0A368T2R8_9ACTN</name>
<dbReference type="RefSeq" id="WP_114399574.1">
    <property type="nucleotide sequence ID" value="NZ_QEIM01000136.1"/>
</dbReference>
<dbReference type="NCBIfam" id="TIGR00778">
    <property type="entry name" value="ahpD_dom"/>
    <property type="match status" value="1"/>
</dbReference>
<evidence type="ECO:0000259" key="1">
    <source>
        <dbReference type="Pfam" id="PF02627"/>
    </source>
</evidence>
<dbReference type="EMBL" id="QEIN01000133">
    <property type="protein sequence ID" value="RCV56225.1"/>
    <property type="molecule type" value="Genomic_DNA"/>
</dbReference>
<accession>A0A368T2R8</accession>
<gene>
    <name evidence="2" type="ORF">DEF24_16915</name>
</gene>
<proteinExistence type="predicted"/>
<feature type="domain" description="Carboxymuconolactone decarboxylase-like" evidence="1">
    <location>
        <begin position="23"/>
        <end position="104"/>
    </location>
</feature>
<dbReference type="PANTHER" id="PTHR34846">
    <property type="entry name" value="4-CARBOXYMUCONOLACTONE DECARBOXYLASE FAMILY PROTEIN (AFU_ORTHOLOGUE AFUA_6G11590)"/>
    <property type="match status" value="1"/>
</dbReference>